<evidence type="ECO:0000256" key="1">
    <source>
        <dbReference type="SAM" id="MobiDB-lite"/>
    </source>
</evidence>
<sequence length="222" mass="25466">MRNDKKSRGRKVTWLQTGGRCLPPYSLRYSNKFKLKVRVNQNGYGHGGIKDGVYIASPGKMTTEHLKIKVPHQYVYVKKNECYVIVYNTAKVRNVLPSGIPFMMLLVNEKKVEKTPDRRMSTMQCVNALYANNVAISEEDKQLRENFLDTAWAKIETKHPHLTQEEKDHLREILKKNPVFPVPGKEFTTTNPVHPPHRIAPQQQAQQVLQVPSTKHPRAGSD</sequence>
<comment type="caution">
    <text evidence="2">The sequence shown here is derived from an EMBL/GenBank/DDBJ whole genome shotgun (WGS) entry which is preliminary data.</text>
</comment>
<dbReference type="AlphaFoldDB" id="A0A1D1UM00"/>
<name>A0A1D1UM00_RAMVA</name>
<proteinExistence type="predicted"/>
<dbReference type="EMBL" id="BDGG01000001">
    <property type="protein sequence ID" value="GAU90756.1"/>
    <property type="molecule type" value="Genomic_DNA"/>
</dbReference>
<accession>A0A1D1UM00</accession>
<feature type="region of interest" description="Disordered" evidence="1">
    <location>
        <begin position="190"/>
        <end position="222"/>
    </location>
</feature>
<dbReference type="Proteomes" id="UP000186922">
    <property type="component" value="Unassembled WGS sequence"/>
</dbReference>
<feature type="compositionally biased region" description="Low complexity" evidence="1">
    <location>
        <begin position="200"/>
        <end position="212"/>
    </location>
</feature>
<organism evidence="2 3">
    <name type="scientific">Ramazzottius varieornatus</name>
    <name type="common">Water bear</name>
    <name type="synonym">Tardigrade</name>
    <dbReference type="NCBI Taxonomy" id="947166"/>
    <lineage>
        <taxon>Eukaryota</taxon>
        <taxon>Metazoa</taxon>
        <taxon>Ecdysozoa</taxon>
        <taxon>Tardigrada</taxon>
        <taxon>Eutardigrada</taxon>
        <taxon>Parachela</taxon>
        <taxon>Hypsibioidea</taxon>
        <taxon>Ramazzottiidae</taxon>
        <taxon>Ramazzottius</taxon>
    </lineage>
</organism>
<reference evidence="2 3" key="1">
    <citation type="journal article" date="2016" name="Nat. Commun.">
        <title>Extremotolerant tardigrade genome and improved radiotolerance of human cultured cells by tardigrade-unique protein.</title>
        <authorList>
            <person name="Hashimoto T."/>
            <person name="Horikawa D.D."/>
            <person name="Saito Y."/>
            <person name="Kuwahara H."/>
            <person name="Kozuka-Hata H."/>
            <person name="Shin-I T."/>
            <person name="Minakuchi Y."/>
            <person name="Ohishi K."/>
            <person name="Motoyama A."/>
            <person name="Aizu T."/>
            <person name="Enomoto A."/>
            <person name="Kondo K."/>
            <person name="Tanaka S."/>
            <person name="Hara Y."/>
            <person name="Koshikawa S."/>
            <person name="Sagara H."/>
            <person name="Miura T."/>
            <person name="Yokobori S."/>
            <person name="Miyagawa K."/>
            <person name="Suzuki Y."/>
            <person name="Kubo T."/>
            <person name="Oyama M."/>
            <person name="Kohara Y."/>
            <person name="Fujiyama A."/>
            <person name="Arakawa K."/>
            <person name="Katayama T."/>
            <person name="Toyoda A."/>
            <person name="Kunieda T."/>
        </authorList>
    </citation>
    <scope>NUCLEOTIDE SEQUENCE [LARGE SCALE GENOMIC DNA]</scope>
    <source>
        <strain evidence="2 3">YOKOZUNA-1</strain>
    </source>
</reference>
<protein>
    <submittedName>
        <fullName evidence="2">Uncharacterized protein</fullName>
    </submittedName>
</protein>
<keyword evidence="3" id="KW-1185">Reference proteome</keyword>
<gene>
    <name evidence="2" type="primary">RvY_03130-1</name>
    <name evidence="2" type="synonym">RvY_03130.1</name>
    <name evidence="2" type="ORF">RvY_03130</name>
</gene>
<evidence type="ECO:0000313" key="2">
    <source>
        <dbReference type="EMBL" id="GAU90756.1"/>
    </source>
</evidence>
<evidence type="ECO:0000313" key="3">
    <source>
        <dbReference type="Proteomes" id="UP000186922"/>
    </source>
</evidence>